<evidence type="ECO:0000256" key="1">
    <source>
        <dbReference type="SAM" id="Coils"/>
    </source>
</evidence>
<gene>
    <name evidence="3" type="ORF">SNEC2469_LOCUS11295</name>
</gene>
<evidence type="ECO:0000313" key="4">
    <source>
        <dbReference type="Proteomes" id="UP000601435"/>
    </source>
</evidence>
<evidence type="ECO:0000313" key="3">
    <source>
        <dbReference type="EMBL" id="CAE7410889.1"/>
    </source>
</evidence>
<sequence>LVPVAAGLLRLAKLASSLNIVDPGSHLLLWKAFDFCILLRTALCLVGQLAAPLQVLSFIPLCFRHKQIDPLVELDKFKQLLLQQRQDHWLLPSMCAEGLLSLQDASGQRHERALGPVTAGQLMCAESALLPPGFKVHVSVNGRVLPRSAHLAFQPAGPTYHLHVQRKAAALDSKPIARVSGCNATSCGGSPASVAPSPPACSEQPTSTPSPPSPLDALCTVGASDFTIWYGILQWVQCPAACIDTCLVPPCAAETLLQLLSEDLLVQATGSFLPQGPLILVPFVSQGHWSLISLRVAPAGIEAELWDGVPGRNLSTARLLVRTLCRLDGAAFLSLTEHTHWLQQDPASCGALVIAHAAALTMQDASNTLLDWALIFQHAFPPHLAFLQGFGGLTPEQDKDLCLLLLDKGVPSEAVAARVQAAVAKALKACASKPSCMFRWILAEELQNHVERQAQKRFGTQVPKAKSKKAKPARRQLQAPLHVDPLQLRLAPGTFSATSGSPLGQLDFHEVQAQATGICFCTTAQAAPFVTHARSLSVDPLALVTTAELAADQVGAARVQSIRYPAVFAPTEEAVLVAGSLIQLGDDDVQLVSASIAESWIALTRDESALAWEKVAEAPVRTLLQQIPALQVCKDPTCSQTCGAFHAAVDEVVEHLFLDIWARQWCRSAGAKVKAQDAEVFQAYVRVPASSVMHLLRLSQTGLYFEPRAPDGTGPHPAWSVVWLPGASLAAAQHALRTTEKAVALARLGKKYGLRTREADEQQVFEAHRPQHQFLKVRVAAHFRLHPLPHGLQRSALVQLLKQWGWTGKPLQPDRGDSNGAAWLVGASCDPPAPAMPLGSDYVLITKIRDIGASSKAAPLPVYASLRTKKALLLDDDPDEPAADPWVTGPDPWSQARPLQASTTVPATSSAGTKLEQIKADLKQDLQQLVSEQLEAKQTSEPPPGLSAHDHRLHQLEVGLNEVRHQNSKFESWFQNIGTTVSDQAQQIQALAGTVKEHHHELVKVRTDLQSTVQTAVLGMQSDLSAQMSAQLAGQLEQIQSLLADKKHRTG</sequence>
<proteinExistence type="predicted"/>
<feature type="non-terminal residue" evidence="3">
    <location>
        <position position="1"/>
    </location>
</feature>
<feature type="region of interest" description="Disordered" evidence="2">
    <location>
        <begin position="876"/>
        <end position="897"/>
    </location>
</feature>
<organism evidence="3 4">
    <name type="scientific">Symbiodinium necroappetens</name>
    <dbReference type="NCBI Taxonomy" id="1628268"/>
    <lineage>
        <taxon>Eukaryota</taxon>
        <taxon>Sar</taxon>
        <taxon>Alveolata</taxon>
        <taxon>Dinophyceae</taxon>
        <taxon>Suessiales</taxon>
        <taxon>Symbiodiniaceae</taxon>
        <taxon>Symbiodinium</taxon>
    </lineage>
</organism>
<feature type="coiled-coil region" evidence="1">
    <location>
        <begin position="912"/>
        <end position="939"/>
    </location>
</feature>
<keyword evidence="4" id="KW-1185">Reference proteome</keyword>
<name>A0A812QZ36_9DINO</name>
<reference evidence="3" key="1">
    <citation type="submission" date="2021-02" db="EMBL/GenBank/DDBJ databases">
        <authorList>
            <person name="Dougan E. K."/>
            <person name="Rhodes N."/>
            <person name="Thang M."/>
            <person name="Chan C."/>
        </authorList>
    </citation>
    <scope>NUCLEOTIDE SEQUENCE</scope>
</reference>
<protein>
    <submittedName>
        <fullName evidence="3">Uncharacterized protein</fullName>
    </submittedName>
</protein>
<dbReference type="Proteomes" id="UP000601435">
    <property type="component" value="Unassembled WGS sequence"/>
</dbReference>
<accession>A0A812QZ36</accession>
<keyword evidence="1" id="KW-0175">Coiled coil</keyword>
<comment type="caution">
    <text evidence="3">The sequence shown here is derived from an EMBL/GenBank/DDBJ whole genome shotgun (WGS) entry which is preliminary data.</text>
</comment>
<dbReference type="AlphaFoldDB" id="A0A812QZ36"/>
<evidence type="ECO:0000256" key="2">
    <source>
        <dbReference type="SAM" id="MobiDB-lite"/>
    </source>
</evidence>
<dbReference type="EMBL" id="CAJNJA010017920">
    <property type="protein sequence ID" value="CAE7410889.1"/>
    <property type="molecule type" value="Genomic_DNA"/>
</dbReference>